<keyword evidence="4" id="KW-1185">Reference proteome</keyword>
<dbReference type="EMBL" id="BLLF01000213">
    <property type="protein sequence ID" value="GFH09163.1"/>
    <property type="molecule type" value="Genomic_DNA"/>
</dbReference>
<proteinExistence type="predicted"/>
<gene>
    <name evidence="3" type="ORF">HaLaN_04260</name>
</gene>
<name>A0A699YGF1_HAELA</name>
<feature type="compositionally biased region" description="Low complexity" evidence="1">
    <location>
        <begin position="361"/>
        <end position="377"/>
    </location>
</feature>
<dbReference type="Gene3D" id="1.10.472.10">
    <property type="entry name" value="Cyclin-like"/>
    <property type="match status" value="2"/>
</dbReference>
<dbReference type="SUPFAM" id="SSF47954">
    <property type="entry name" value="Cyclin-like"/>
    <property type="match status" value="1"/>
</dbReference>
<accession>A0A699YGF1</accession>
<sequence length="543" mass="58122">MAGHCPRKARAFMSERKTGRDLILSATRKKEGFSFHYYTAEEIENTPSRKDGVSAETEAGYRRNTRAFVQALSNLLKLQAWATQTAIGFCERFYMRRSFKANDRFLVAAAAIFMAAKALDGPRRAIDVAEAYYKTKCAKEPAIWDEVKGTKGLEIVSNIFTAERALLYTLGFDFQVDLPLNTTARVLAQFNNHVFAKLDKASEGESAGAAPDVEADSPDKLFAQLALNFANDRCEEHTGLASETSPQLHIHTSPGVVRRSFKCSLPLQYPMHKIVAGGLAEAAERLNHKLPNPVDKGKEYSFLDYFCMTQAELDDVRAQLCALYTTVSGSIDASGSAAAAPHSAMPPPPVFGSRPPPPQFGASRPGSSGAPAGSTTGKPAYPDTAPHRSSQLPTSCPPGSGPVGLHKPMQHSNVSLHGHSPSTSAYRPPSQPMQGPGSSALPGRRPGLQAVPGHVGGGYPAGQQRPGLSHPAADSSGPHAAQRDQHLHNIALNSNGSSLQAGPENRSGSRKRRAEDELEHHGVPAVNGDTHGSQSDCKIVRVA</sequence>
<dbReference type="InterPro" id="IPR043198">
    <property type="entry name" value="Cyclin/Ssn8"/>
</dbReference>
<evidence type="ECO:0000256" key="1">
    <source>
        <dbReference type="SAM" id="MobiDB-lite"/>
    </source>
</evidence>
<feature type="compositionally biased region" description="Low complexity" evidence="1">
    <location>
        <begin position="333"/>
        <end position="343"/>
    </location>
</feature>
<evidence type="ECO:0000313" key="3">
    <source>
        <dbReference type="EMBL" id="GFH09163.1"/>
    </source>
</evidence>
<dbReference type="InterPro" id="IPR036915">
    <property type="entry name" value="Cyclin-like_sf"/>
</dbReference>
<feature type="compositionally biased region" description="Basic and acidic residues" evidence="1">
    <location>
        <begin position="513"/>
        <end position="522"/>
    </location>
</feature>
<feature type="compositionally biased region" description="Polar residues" evidence="1">
    <location>
        <begin position="410"/>
        <end position="425"/>
    </location>
</feature>
<protein>
    <recommendedName>
        <fullName evidence="2">Cyclin N-terminal domain-containing protein</fullName>
    </recommendedName>
</protein>
<evidence type="ECO:0000259" key="2">
    <source>
        <dbReference type="Pfam" id="PF00134"/>
    </source>
</evidence>
<evidence type="ECO:0000313" key="4">
    <source>
        <dbReference type="Proteomes" id="UP000485058"/>
    </source>
</evidence>
<feature type="compositionally biased region" description="Pro residues" evidence="1">
    <location>
        <begin position="344"/>
        <end position="359"/>
    </location>
</feature>
<dbReference type="PANTHER" id="PTHR10026">
    <property type="entry name" value="CYCLIN"/>
    <property type="match status" value="1"/>
</dbReference>
<feature type="domain" description="Cyclin N-terminal" evidence="2">
    <location>
        <begin position="35"/>
        <end position="174"/>
    </location>
</feature>
<dbReference type="GO" id="GO:0006357">
    <property type="term" value="P:regulation of transcription by RNA polymerase II"/>
    <property type="evidence" value="ECO:0007669"/>
    <property type="project" value="InterPro"/>
</dbReference>
<dbReference type="GO" id="GO:0016538">
    <property type="term" value="F:cyclin-dependent protein serine/threonine kinase regulator activity"/>
    <property type="evidence" value="ECO:0007669"/>
    <property type="project" value="InterPro"/>
</dbReference>
<dbReference type="Pfam" id="PF00134">
    <property type="entry name" value="Cyclin_N"/>
    <property type="match status" value="1"/>
</dbReference>
<dbReference type="InterPro" id="IPR006671">
    <property type="entry name" value="Cyclin_N"/>
</dbReference>
<feature type="compositionally biased region" description="Polar residues" evidence="1">
    <location>
        <begin position="491"/>
        <end position="500"/>
    </location>
</feature>
<feature type="region of interest" description="Disordered" evidence="1">
    <location>
        <begin position="333"/>
        <end position="543"/>
    </location>
</feature>
<dbReference type="AlphaFoldDB" id="A0A699YGF1"/>
<reference evidence="3 4" key="1">
    <citation type="submission" date="2020-02" db="EMBL/GenBank/DDBJ databases">
        <title>Draft genome sequence of Haematococcus lacustris strain NIES-144.</title>
        <authorList>
            <person name="Morimoto D."/>
            <person name="Nakagawa S."/>
            <person name="Yoshida T."/>
            <person name="Sawayama S."/>
        </authorList>
    </citation>
    <scope>NUCLEOTIDE SEQUENCE [LARGE SCALE GENOMIC DNA]</scope>
    <source>
        <strain evidence="3 4">NIES-144</strain>
    </source>
</reference>
<organism evidence="3 4">
    <name type="scientific">Haematococcus lacustris</name>
    <name type="common">Green alga</name>
    <name type="synonym">Haematococcus pluvialis</name>
    <dbReference type="NCBI Taxonomy" id="44745"/>
    <lineage>
        <taxon>Eukaryota</taxon>
        <taxon>Viridiplantae</taxon>
        <taxon>Chlorophyta</taxon>
        <taxon>core chlorophytes</taxon>
        <taxon>Chlorophyceae</taxon>
        <taxon>CS clade</taxon>
        <taxon>Chlamydomonadales</taxon>
        <taxon>Haematococcaceae</taxon>
        <taxon>Haematococcus</taxon>
    </lineage>
</organism>
<comment type="caution">
    <text evidence="3">The sequence shown here is derived from an EMBL/GenBank/DDBJ whole genome shotgun (WGS) entry which is preliminary data.</text>
</comment>
<dbReference type="Proteomes" id="UP000485058">
    <property type="component" value="Unassembled WGS sequence"/>
</dbReference>